<dbReference type="GO" id="GO:0004497">
    <property type="term" value="F:monooxygenase activity"/>
    <property type="evidence" value="ECO:0007669"/>
    <property type="project" value="InterPro"/>
</dbReference>
<feature type="region of interest" description="Disordered" evidence="13">
    <location>
        <begin position="344"/>
        <end position="381"/>
    </location>
</feature>
<dbReference type="OrthoDB" id="1372046at2759"/>
<dbReference type="PROSITE" id="PS51299">
    <property type="entry name" value="HTH_APSES"/>
    <property type="match status" value="1"/>
</dbReference>
<feature type="compositionally biased region" description="Pro residues" evidence="13">
    <location>
        <begin position="10"/>
        <end position="21"/>
    </location>
</feature>
<dbReference type="InterPro" id="IPR001128">
    <property type="entry name" value="Cyt_P450"/>
</dbReference>
<dbReference type="Gene3D" id="3.10.260.10">
    <property type="entry name" value="Transcription regulator HTH, APSES-type DNA-binding domain"/>
    <property type="match status" value="1"/>
</dbReference>
<dbReference type="GO" id="GO:0030435">
    <property type="term" value="P:sporulation resulting in formation of a cellular spore"/>
    <property type="evidence" value="ECO:0007669"/>
    <property type="project" value="UniProtKB-KW"/>
</dbReference>
<dbReference type="Pfam" id="PF04383">
    <property type="entry name" value="KilA-N"/>
    <property type="match status" value="1"/>
</dbReference>
<dbReference type="Pfam" id="PF12796">
    <property type="entry name" value="Ank_2"/>
    <property type="match status" value="1"/>
</dbReference>
<dbReference type="GO" id="GO:0005506">
    <property type="term" value="F:iron ion binding"/>
    <property type="evidence" value="ECO:0007669"/>
    <property type="project" value="InterPro"/>
</dbReference>
<feature type="compositionally biased region" description="Polar residues" evidence="13">
    <location>
        <begin position="24"/>
        <end position="33"/>
    </location>
</feature>
<evidence type="ECO:0000256" key="5">
    <source>
        <dbReference type="ARBA" id="ARBA00022969"/>
    </source>
</evidence>
<keyword evidence="9" id="KW-0183">Conidiation</keyword>
<dbReference type="InterPro" id="IPR018004">
    <property type="entry name" value="KilA/APSES_HTH"/>
</dbReference>
<gene>
    <name evidence="15" type="ORF">B0A49_00179</name>
</gene>
<dbReference type="Gene3D" id="1.10.630.10">
    <property type="entry name" value="Cytochrome P450"/>
    <property type="match status" value="1"/>
</dbReference>
<reference evidence="15 16" key="1">
    <citation type="submission" date="2017-03" db="EMBL/GenBank/DDBJ databases">
        <title>Genomes of endolithic fungi from Antarctica.</title>
        <authorList>
            <person name="Coleine C."/>
            <person name="Masonjones S."/>
            <person name="Stajich J.E."/>
        </authorList>
    </citation>
    <scope>NUCLEOTIDE SEQUENCE [LARGE SCALE GENOMIC DNA]</scope>
    <source>
        <strain evidence="15 16">CCFEE 5187</strain>
    </source>
</reference>
<feature type="compositionally biased region" description="Polar residues" evidence="13">
    <location>
        <begin position="307"/>
        <end position="324"/>
    </location>
</feature>
<dbReference type="InterPro" id="IPR051642">
    <property type="entry name" value="SWI6-like"/>
</dbReference>
<dbReference type="PANTHER" id="PTHR43828:SF3">
    <property type="entry name" value="CHROMO DOMAIN-CONTAINING PROTEIN"/>
    <property type="match status" value="1"/>
</dbReference>
<dbReference type="PRINTS" id="PR00385">
    <property type="entry name" value="P450"/>
</dbReference>
<feature type="region of interest" description="Disordered" evidence="13">
    <location>
        <begin position="1"/>
        <end position="42"/>
    </location>
</feature>
<dbReference type="InterPro" id="IPR002110">
    <property type="entry name" value="Ankyrin_rpt"/>
</dbReference>
<dbReference type="InterPro" id="IPR003163">
    <property type="entry name" value="Tscrpt_reg_HTH_APSES-type"/>
</dbReference>
<evidence type="ECO:0000256" key="7">
    <source>
        <dbReference type="ARBA" id="ARBA00023004"/>
    </source>
</evidence>
<comment type="similarity">
    <text evidence="2">Belongs to the cytochrome P450 family.</text>
</comment>
<feature type="binding site" description="axial binding residue" evidence="10">
    <location>
        <position position="1365"/>
    </location>
    <ligand>
        <name>heme</name>
        <dbReference type="ChEBI" id="CHEBI:30413"/>
    </ligand>
    <ligandPart>
        <name>Fe</name>
        <dbReference type="ChEBI" id="CHEBI:18248"/>
    </ligandPart>
</feature>
<dbReference type="SMART" id="SM01252">
    <property type="entry name" value="KilA-N"/>
    <property type="match status" value="1"/>
</dbReference>
<feature type="region of interest" description="Disordered" evidence="13">
    <location>
        <begin position="270"/>
        <end position="324"/>
    </location>
</feature>
<keyword evidence="3 10" id="KW-0479">Metal-binding</keyword>
<keyword evidence="7 10" id="KW-0408">Iron</keyword>
<keyword evidence="8 11" id="KW-0040">ANK repeat</keyword>
<evidence type="ECO:0000256" key="10">
    <source>
        <dbReference type="PIRSR" id="PIRSR602403-1"/>
    </source>
</evidence>
<dbReference type="InterPro" id="IPR036887">
    <property type="entry name" value="HTH_APSES_sf"/>
</dbReference>
<evidence type="ECO:0000256" key="8">
    <source>
        <dbReference type="ARBA" id="ARBA00023043"/>
    </source>
</evidence>
<dbReference type="InterPro" id="IPR002403">
    <property type="entry name" value="Cyt_P450_E_grp-IV"/>
</dbReference>
<dbReference type="GO" id="GO:0003677">
    <property type="term" value="F:DNA binding"/>
    <property type="evidence" value="ECO:0007669"/>
    <property type="project" value="InterPro"/>
</dbReference>
<dbReference type="GO" id="GO:0033309">
    <property type="term" value="C:SBF transcription complex"/>
    <property type="evidence" value="ECO:0007669"/>
    <property type="project" value="TreeGrafter"/>
</dbReference>
<dbReference type="STRING" id="331657.A0A4U0XZ68"/>
<dbReference type="SUPFAM" id="SSF48403">
    <property type="entry name" value="Ankyrin repeat"/>
    <property type="match status" value="1"/>
</dbReference>
<evidence type="ECO:0000256" key="12">
    <source>
        <dbReference type="SAM" id="Coils"/>
    </source>
</evidence>
<accession>A0A4U0XZ68</accession>
<dbReference type="PROSITE" id="PS00086">
    <property type="entry name" value="CYTOCHROME_P450"/>
    <property type="match status" value="1"/>
</dbReference>
<dbReference type="SUPFAM" id="SSF54616">
    <property type="entry name" value="DNA-binding domain of Mlu1-box binding protein MBP1"/>
    <property type="match status" value="1"/>
</dbReference>
<dbReference type="SMART" id="SM00248">
    <property type="entry name" value="ANK"/>
    <property type="match status" value="4"/>
</dbReference>
<dbReference type="InterPro" id="IPR036396">
    <property type="entry name" value="Cyt_P450_sf"/>
</dbReference>
<feature type="domain" description="HTH APSES-type" evidence="14">
    <location>
        <begin position="105"/>
        <end position="212"/>
    </location>
</feature>
<comment type="caution">
    <text evidence="15">The sequence shown here is derived from an EMBL/GenBank/DDBJ whole genome shotgun (WGS) entry which is preliminary data.</text>
</comment>
<feature type="repeat" description="ANK" evidence="11">
    <location>
        <begin position="459"/>
        <end position="491"/>
    </location>
</feature>
<dbReference type="PROSITE" id="PS50088">
    <property type="entry name" value="ANK_REPEAT"/>
    <property type="match status" value="2"/>
</dbReference>
<evidence type="ECO:0000256" key="3">
    <source>
        <dbReference type="ARBA" id="ARBA00022723"/>
    </source>
</evidence>
<comment type="cofactor">
    <cofactor evidence="1 10">
        <name>heme</name>
        <dbReference type="ChEBI" id="CHEBI:30413"/>
    </cofactor>
</comment>
<dbReference type="PANTHER" id="PTHR43828">
    <property type="entry name" value="ASPARAGINASE"/>
    <property type="match status" value="1"/>
</dbReference>
<sequence length="1419" mass="157861">MASTVLEQTPQPPPPPPPPLPTFARTNSNSDTGNPIAPPMASFDQRHSTASFASFAPQSQQQQHPNTQIMFHNTPSQGASNGMMLHPGAYIASGQSQPVYERPQIYTAVYSGVSVYEMEVHGVAVMRRRSDSWLNATQILKVAGVDKGKRTKVLEKEILNGEHEKVQGGYGKYQGTWINYNRGREFCRQYLVEDLLRPLLDYDMGADGVSVAGQGVDTPTKEQAMAANRKRFYGTGLDGRGSQNSSGTFFQNISPTTSVALAAMNKAARLNSPAPRTGSAQRGAVNVVRRTSQQTGSQEHHLDRQQSMHSENSFGANGHSDSTYGAQNAQFRAGVADMGQISMQEPPRKKMRPSSQNPFAQPMPVSGFDVSMRSATPTEPNDSFLYQQASAAHHHLTSSSDESGLLALPPLPAPIDKLQEEKQAAMLDLFADPSRTDFSTTPAIMHLSGADLDIPLDHSANTALHWAATLGRVPLMRLLISKGANIFRGNAAGQTPLMAAVQVNNCLDHGCFPELLEILGPLIEVRDAQGRTILHHIAVSCGIKGRAPSSKYYLEALLEFLVRSASISSSQQSVENGASSLASAFNRPIGLYRFMSEIVNMRDKAGNTALNLVARIGNRNIIQQLLEVKADPTIPNFRGSRPLDFGVGTDGEGMYSGVASHISSPSKSMAISAQAGAGSKIGNLCRDLVSTLETGLAQVQAQHAAKLRIWQDKIDAENEELKVFAQQEKELRASIATKEAKIKERKERRQKIANLRRFLKESYSPDAEREELSVEAVEGRTIGEDERIKNNLPLTDVEEYKEFNRAVTGRDWEYTPDLLPKQGRPITDEQRVYPESLPSNQLLQKWTQVIEDSNEEMQQQIQDLQSKDARLEAQYRKVISLCTGVQEDKVDDCLPSLIRAVESEKGPIGQGADGVMGPNARPEDIGRVRDFLRKVEGSGQVQYIRYKASIVGPTFKIPFIGPFLESVNPKFEQYHAKWESGDLSCVSVFHKFVVIASTRDMARKVFNSPSFVKPCVVDVAHKLLRPTNWVFLDGKAHTDYRKGLNGLFTRQALELYLPGQEEVYDKYFDHFLEISQKENKGKPTPFMPHFRELMCAVSCRTFVGHYMSEQAVKKIADDYYMITAALELVNFPIIIPFTKTWYGKKAADMVLNEFSKCAAKSKVRMAAGGQIESILDGWVKSMIDSEDYRQRIARGEKVDDAEKPSMLIREFTDFEISQTIFTFLFGSQDATSSASTWLFQLMADRPEILDKVREENLALRHGDRNAPFTMDMLENMTYTRAVVKETLRYRPPVLMVPYIAKKAFPITDTYTVPKGSMVIPTTYPSLHDPVAYPNPDAFEPERWISGTAEAQSKNWLVFGTGPHYCLGQTYATLNLMAMVSKASLMLDWEHHATELSEKIKVFATIFPMDDCRLVFRRRP</sequence>
<evidence type="ECO:0000256" key="4">
    <source>
        <dbReference type="ARBA" id="ARBA00022737"/>
    </source>
</evidence>
<evidence type="ECO:0000313" key="16">
    <source>
        <dbReference type="Proteomes" id="UP000308768"/>
    </source>
</evidence>
<dbReference type="GO" id="GO:0001228">
    <property type="term" value="F:DNA-binding transcription activator activity, RNA polymerase II-specific"/>
    <property type="evidence" value="ECO:0007669"/>
    <property type="project" value="UniProtKB-ARBA"/>
</dbReference>
<keyword evidence="16" id="KW-1185">Reference proteome</keyword>
<dbReference type="Pfam" id="PF00067">
    <property type="entry name" value="p450"/>
    <property type="match status" value="1"/>
</dbReference>
<dbReference type="FunFam" id="1.10.630.10:FF:000021">
    <property type="entry name" value="Cytochrome P450 61"/>
    <property type="match status" value="1"/>
</dbReference>
<dbReference type="Proteomes" id="UP000308768">
    <property type="component" value="Unassembled WGS sequence"/>
</dbReference>
<organism evidence="15 16">
    <name type="scientific">Cryomyces minteri</name>
    <dbReference type="NCBI Taxonomy" id="331657"/>
    <lineage>
        <taxon>Eukaryota</taxon>
        <taxon>Fungi</taxon>
        <taxon>Dikarya</taxon>
        <taxon>Ascomycota</taxon>
        <taxon>Pezizomycotina</taxon>
        <taxon>Dothideomycetes</taxon>
        <taxon>Dothideomycetes incertae sedis</taxon>
        <taxon>Cryomyces</taxon>
    </lineage>
</organism>
<dbReference type="InterPro" id="IPR036770">
    <property type="entry name" value="Ankyrin_rpt-contain_sf"/>
</dbReference>
<dbReference type="GO" id="GO:0003713">
    <property type="term" value="F:transcription coactivator activity"/>
    <property type="evidence" value="ECO:0007669"/>
    <property type="project" value="TreeGrafter"/>
</dbReference>
<feature type="coiled-coil region" evidence="12">
    <location>
        <begin position="843"/>
        <end position="874"/>
    </location>
</feature>
<name>A0A4U0XZ68_9PEZI</name>
<proteinExistence type="inferred from homology"/>
<dbReference type="PROSITE" id="PS50297">
    <property type="entry name" value="ANK_REP_REGION"/>
    <property type="match status" value="1"/>
</dbReference>
<evidence type="ECO:0000256" key="11">
    <source>
        <dbReference type="PROSITE-ProRule" id="PRU00023"/>
    </source>
</evidence>
<evidence type="ECO:0000259" key="14">
    <source>
        <dbReference type="PROSITE" id="PS51299"/>
    </source>
</evidence>
<keyword evidence="6" id="KW-0560">Oxidoreductase</keyword>
<evidence type="ECO:0000256" key="2">
    <source>
        <dbReference type="ARBA" id="ARBA00010617"/>
    </source>
</evidence>
<evidence type="ECO:0000256" key="13">
    <source>
        <dbReference type="SAM" id="MobiDB-lite"/>
    </source>
</evidence>
<evidence type="ECO:0000256" key="1">
    <source>
        <dbReference type="ARBA" id="ARBA00001971"/>
    </source>
</evidence>
<keyword evidence="4" id="KW-0677">Repeat</keyword>
<protein>
    <recommendedName>
        <fullName evidence="14">HTH APSES-type domain-containing protein</fullName>
    </recommendedName>
</protein>
<feature type="repeat" description="ANK" evidence="11">
    <location>
        <begin position="605"/>
        <end position="637"/>
    </location>
</feature>
<evidence type="ECO:0000313" key="15">
    <source>
        <dbReference type="EMBL" id="TKA82041.1"/>
    </source>
</evidence>
<evidence type="ECO:0000256" key="9">
    <source>
        <dbReference type="ARBA" id="ARBA00023321"/>
    </source>
</evidence>
<dbReference type="InterPro" id="IPR017972">
    <property type="entry name" value="Cyt_P450_CS"/>
</dbReference>
<dbReference type="GO" id="GO:0016705">
    <property type="term" value="F:oxidoreductase activity, acting on paired donors, with incorporation or reduction of molecular oxygen"/>
    <property type="evidence" value="ECO:0007669"/>
    <property type="project" value="InterPro"/>
</dbReference>
<keyword evidence="12" id="KW-0175">Coiled coil</keyword>
<dbReference type="Gene3D" id="1.25.40.20">
    <property type="entry name" value="Ankyrin repeat-containing domain"/>
    <property type="match status" value="1"/>
</dbReference>
<dbReference type="GO" id="GO:0030907">
    <property type="term" value="C:MBF transcription complex"/>
    <property type="evidence" value="ECO:0007669"/>
    <property type="project" value="TreeGrafter"/>
</dbReference>
<dbReference type="SUPFAM" id="SSF48264">
    <property type="entry name" value="Cytochrome P450"/>
    <property type="match status" value="1"/>
</dbReference>
<dbReference type="FunFam" id="3.10.260.10:FF:000001">
    <property type="entry name" value="APSES transcription factor (MbpA)"/>
    <property type="match status" value="1"/>
</dbReference>
<dbReference type="GO" id="GO:0020037">
    <property type="term" value="F:heme binding"/>
    <property type="evidence" value="ECO:0007669"/>
    <property type="project" value="InterPro"/>
</dbReference>
<keyword evidence="5" id="KW-0749">Sporulation</keyword>
<dbReference type="EMBL" id="NAJN01000008">
    <property type="protein sequence ID" value="TKA82041.1"/>
    <property type="molecule type" value="Genomic_DNA"/>
</dbReference>
<keyword evidence="10" id="KW-0349">Heme</keyword>
<evidence type="ECO:0000256" key="6">
    <source>
        <dbReference type="ARBA" id="ARBA00023002"/>
    </source>
</evidence>
<dbReference type="CDD" id="cd11082">
    <property type="entry name" value="CYP61_CYP710"/>
    <property type="match status" value="1"/>
</dbReference>
<dbReference type="PRINTS" id="PR00465">
    <property type="entry name" value="EP450IV"/>
</dbReference>
<dbReference type="GO" id="GO:0048315">
    <property type="term" value="P:conidium formation"/>
    <property type="evidence" value="ECO:0007669"/>
    <property type="project" value="UniProtKB-KW"/>
</dbReference>